<dbReference type="InterPro" id="IPR036271">
    <property type="entry name" value="Tet_transcr_reg_TetR-rel_C_sf"/>
</dbReference>
<keyword evidence="1" id="KW-0678">Repressor</keyword>
<dbReference type="RefSeq" id="WP_275712593.1">
    <property type="nucleotide sequence ID" value="NZ_JAKLTN010000009.1"/>
</dbReference>
<dbReference type="InterPro" id="IPR009057">
    <property type="entry name" value="Homeodomain-like_sf"/>
</dbReference>
<dbReference type="PROSITE" id="PS50977">
    <property type="entry name" value="HTH_TETR_2"/>
    <property type="match status" value="1"/>
</dbReference>
<dbReference type="SUPFAM" id="SSF48498">
    <property type="entry name" value="Tetracyclin repressor-like, C-terminal domain"/>
    <property type="match status" value="1"/>
</dbReference>
<evidence type="ECO:0000313" key="8">
    <source>
        <dbReference type="Proteomes" id="UP001165384"/>
    </source>
</evidence>
<accession>A0ABS9K7I6</accession>
<evidence type="ECO:0000256" key="2">
    <source>
        <dbReference type="ARBA" id="ARBA00023015"/>
    </source>
</evidence>
<dbReference type="InterPro" id="IPR001647">
    <property type="entry name" value="HTH_TetR"/>
</dbReference>
<evidence type="ECO:0000256" key="4">
    <source>
        <dbReference type="ARBA" id="ARBA00023163"/>
    </source>
</evidence>
<sequence>MKNAALQPAGRAEAKTAKGRAKVQEILDVARRLFIEGGYGEMTMRQVAERTGISLSNVQHYFPSRESLLQAMLESVMEGYDPAYRDIETLDIAPRDKLEAAIRYLLADTKKGESEKLFVEIWSLATRDPIGREIFDRMYSHHRANLARLIAAANPALAEKEVQHRAALIAMQIEGLMLLISENKPRHAELEGIEEACVAATMGIALGEGGA</sequence>
<dbReference type="Pfam" id="PF00440">
    <property type="entry name" value="TetR_N"/>
    <property type="match status" value="1"/>
</dbReference>
<evidence type="ECO:0000256" key="3">
    <source>
        <dbReference type="ARBA" id="ARBA00023125"/>
    </source>
</evidence>
<dbReference type="PANTHER" id="PTHR30055:SF234">
    <property type="entry name" value="HTH-TYPE TRANSCRIPTIONAL REGULATOR BETI"/>
    <property type="match status" value="1"/>
</dbReference>
<dbReference type="Proteomes" id="UP001165384">
    <property type="component" value="Unassembled WGS sequence"/>
</dbReference>
<evidence type="ECO:0000256" key="1">
    <source>
        <dbReference type="ARBA" id="ARBA00022491"/>
    </source>
</evidence>
<keyword evidence="4" id="KW-0804">Transcription</keyword>
<evidence type="ECO:0000313" key="7">
    <source>
        <dbReference type="EMBL" id="MCG2579127.1"/>
    </source>
</evidence>
<organism evidence="7 8">
    <name type="scientific">Dechloromonas hankyongensis</name>
    <dbReference type="NCBI Taxonomy" id="2908002"/>
    <lineage>
        <taxon>Bacteria</taxon>
        <taxon>Pseudomonadati</taxon>
        <taxon>Pseudomonadota</taxon>
        <taxon>Betaproteobacteria</taxon>
        <taxon>Rhodocyclales</taxon>
        <taxon>Azonexaceae</taxon>
        <taxon>Dechloromonas</taxon>
    </lineage>
</organism>
<evidence type="ECO:0000259" key="6">
    <source>
        <dbReference type="PROSITE" id="PS50977"/>
    </source>
</evidence>
<dbReference type="PRINTS" id="PR00455">
    <property type="entry name" value="HTHTETR"/>
</dbReference>
<keyword evidence="8" id="KW-1185">Reference proteome</keyword>
<name>A0ABS9K7I6_9RHOO</name>
<dbReference type="EMBL" id="JAKLTN010000009">
    <property type="protein sequence ID" value="MCG2579127.1"/>
    <property type="molecule type" value="Genomic_DNA"/>
</dbReference>
<dbReference type="Gene3D" id="1.10.357.10">
    <property type="entry name" value="Tetracycline Repressor, domain 2"/>
    <property type="match status" value="1"/>
</dbReference>
<comment type="caution">
    <text evidence="7">The sequence shown here is derived from an EMBL/GenBank/DDBJ whole genome shotgun (WGS) entry which is preliminary data.</text>
</comment>
<proteinExistence type="predicted"/>
<feature type="domain" description="HTH tetR-type" evidence="6">
    <location>
        <begin position="20"/>
        <end position="80"/>
    </location>
</feature>
<reference evidence="7" key="1">
    <citation type="submission" date="2022-01" db="EMBL/GenBank/DDBJ databases">
        <authorList>
            <person name="Jo J.-H."/>
            <person name="Im W.-T."/>
        </authorList>
    </citation>
    <scope>NUCLEOTIDE SEQUENCE</scope>
    <source>
        <strain evidence="7">XY25</strain>
    </source>
</reference>
<dbReference type="InterPro" id="IPR050109">
    <property type="entry name" value="HTH-type_TetR-like_transc_reg"/>
</dbReference>
<gene>
    <name evidence="7" type="ORF">LZ012_19225</name>
</gene>
<dbReference type="PANTHER" id="PTHR30055">
    <property type="entry name" value="HTH-TYPE TRANSCRIPTIONAL REGULATOR RUTR"/>
    <property type="match status" value="1"/>
</dbReference>
<protein>
    <submittedName>
        <fullName evidence="7">TetR/AcrR family transcriptional regulator</fullName>
    </submittedName>
</protein>
<keyword evidence="2" id="KW-0805">Transcription regulation</keyword>
<evidence type="ECO:0000256" key="5">
    <source>
        <dbReference type="PROSITE-ProRule" id="PRU00335"/>
    </source>
</evidence>
<feature type="DNA-binding region" description="H-T-H motif" evidence="5">
    <location>
        <begin position="43"/>
        <end position="62"/>
    </location>
</feature>
<dbReference type="SUPFAM" id="SSF46689">
    <property type="entry name" value="Homeodomain-like"/>
    <property type="match status" value="1"/>
</dbReference>
<dbReference type="InterPro" id="IPR039538">
    <property type="entry name" value="BetI_C"/>
</dbReference>
<keyword evidence="3 5" id="KW-0238">DNA-binding</keyword>
<dbReference type="Pfam" id="PF13977">
    <property type="entry name" value="TetR_C_6"/>
    <property type="match status" value="1"/>
</dbReference>